<evidence type="ECO:0000313" key="9">
    <source>
        <dbReference type="EMBL" id="RPD84243.1"/>
    </source>
</evidence>
<comment type="function">
    <text evidence="5">PPIases accelerate the folding of proteins.</text>
</comment>
<evidence type="ECO:0000256" key="4">
    <source>
        <dbReference type="ARBA" id="ARBA00023235"/>
    </source>
</evidence>
<dbReference type="AlphaFoldDB" id="A0A3N4NAE3"/>
<accession>A0A3N4NAE3</accession>
<protein>
    <recommendedName>
        <fullName evidence="7">Peptidyl-prolyl cis-trans isomerase</fullName>
        <ecNumber evidence="7">5.2.1.8</ecNumber>
    </recommendedName>
</protein>
<sequence length="108" mass="11499">MSLITEDIEVGSGKEAVKGKEITVHYTGWLENGSKFDSSIDRGQPLTIILGVGQVIQGWDEGFGGMKEGGKRKLTIPAEMGYGARGAGGVIPPNATLIFEVELLKVHD</sequence>
<evidence type="ECO:0000256" key="6">
    <source>
        <dbReference type="PROSITE-ProRule" id="PRU00277"/>
    </source>
</evidence>
<dbReference type="SUPFAM" id="SSF54534">
    <property type="entry name" value="FKBP-like"/>
    <property type="match status" value="1"/>
</dbReference>
<keyword evidence="4 6" id="KW-0413">Isomerase</keyword>
<dbReference type="RefSeq" id="WP_123804818.1">
    <property type="nucleotide sequence ID" value="NZ_RPFL01000039.1"/>
</dbReference>
<dbReference type="InterPro" id="IPR001179">
    <property type="entry name" value="PPIase_FKBP_dom"/>
</dbReference>
<comment type="catalytic activity">
    <reaction evidence="1 6 7">
        <text>[protein]-peptidylproline (omega=180) = [protein]-peptidylproline (omega=0)</text>
        <dbReference type="Rhea" id="RHEA:16237"/>
        <dbReference type="Rhea" id="RHEA-COMP:10747"/>
        <dbReference type="Rhea" id="RHEA-COMP:10748"/>
        <dbReference type="ChEBI" id="CHEBI:83833"/>
        <dbReference type="ChEBI" id="CHEBI:83834"/>
        <dbReference type="EC" id="5.2.1.8"/>
    </reaction>
</comment>
<keyword evidence="3 6" id="KW-0697">Rotamase</keyword>
<dbReference type="EC" id="5.2.1.8" evidence="7"/>
<evidence type="ECO:0000256" key="5">
    <source>
        <dbReference type="ARBA" id="ARBA00056164"/>
    </source>
</evidence>
<evidence type="ECO:0000259" key="8">
    <source>
        <dbReference type="PROSITE" id="PS50059"/>
    </source>
</evidence>
<dbReference type="FunFam" id="3.10.50.40:FF:000006">
    <property type="entry name" value="Peptidyl-prolyl cis-trans isomerase"/>
    <property type="match status" value="1"/>
</dbReference>
<dbReference type="PANTHER" id="PTHR43811:SF19">
    <property type="entry name" value="39 KDA FK506-BINDING NUCLEAR PROTEIN"/>
    <property type="match status" value="1"/>
</dbReference>
<reference evidence="9 10" key="1">
    <citation type="submission" date="2018-11" db="EMBL/GenBank/DDBJ databases">
        <title>Neisseria weixii sp. nov. isolated from the rectal contents of plateau pika (Ochotona cruzoniae).</title>
        <authorList>
            <person name="Zhang G."/>
        </authorList>
    </citation>
    <scope>NUCLEOTIDE SEQUENCE [LARGE SCALE GENOMIC DNA]</scope>
    <source>
        <strain evidence="9 10">10009</strain>
    </source>
</reference>
<dbReference type="Gene3D" id="3.10.50.40">
    <property type="match status" value="1"/>
</dbReference>
<comment type="caution">
    <text evidence="9">The sequence shown here is derived from an EMBL/GenBank/DDBJ whole genome shotgun (WGS) entry which is preliminary data.</text>
</comment>
<dbReference type="Proteomes" id="UP000272412">
    <property type="component" value="Unassembled WGS sequence"/>
</dbReference>
<keyword evidence="10" id="KW-1185">Reference proteome</keyword>
<dbReference type="OrthoDB" id="280278at2"/>
<dbReference type="EMBL" id="RPFL01000039">
    <property type="protein sequence ID" value="RPD84243.1"/>
    <property type="molecule type" value="Genomic_DNA"/>
</dbReference>
<comment type="similarity">
    <text evidence="2 7">Belongs to the FKBP-type PPIase family.</text>
</comment>
<dbReference type="GO" id="GO:0003755">
    <property type="term" value="F:peptidyl-prolyl cis-trans isomerase activity"/>
    <property type="evidence" value="ECO:0007669"/>
    <property type="project" value="UniProtKB-UniRule"/>
</dbReference>
<dbReference type="PROSITE" id="PS50059">
    <property type="entry name" value="FKBP_PPIASE"/>
    <property type="match status" value="1"/>
</dbReference>
<organism evidence="9 10">
    <name type="scientific">Neisseria weixii</name>
    <dbReference type="NCBI Taxonomy" id="1853276"/>
    <lineage>
        <taxon>Bacteria</taxon>
        <taxon>Pseudomonadati</taxon>
        <taxon>Pseudomonadota</taxon>
        <taxon>Betaproteobacteria</taxon>
        <taxon>Neisseriales</taxon>
        <taxon>Neisseriaceae</taxon>
        <taxon>Neisseria</taxon>
    </lineage>
</organism>
<evidence type="ECO:0000256" key="3">
    <source>
        <dbReference type="ARBA" id="ARBA00023110"/>
    </source>
</evidence>
<dbReference type="Pfam" id="PF00254">
    <property type="entry name" value="FKBP_C"/>
    <property type="match status" value="1"/>
</dbReference>
<evidence type="ECO:0000256" key="1">
    <source>
        <dbReference type="ARBA" id="ARBA00000971"/>
    </source>
</evidence>
<dbReference type="InterPro" id="IPR046357">
    <property type="entry name" value="PPIase_dom_sf"/>
</dbReference>
<dbReference type="PANTHER" id="PTHR43811">
    <property type="entry name" value="FKBP-TYPE PEPTIDYL-PROLYL CIS-TRANS ISOMERASE FKPA"/>
    <property type="match status" value="1"/>
</dbReference>
<evidence type="ECO:0000313" key="10">
    <source>
        <dbReference type="Proteomes" id="UP000272412"/>
    </source>
</evidence>
<gene>
    <name evidence="9" type="ORF">EGK74_11270</name>
</gene>
<evidence type="ECO:0000256" key="7">
    <source>
        <dbReference type="RuleBase" id="RU003915"/>
    </source>
</evidence>
<feature type="domain" description="PPIase FKBP-type" evidence="8">
    <location>
        <begin position="19"/>
        <end position="107"/>
    </location>
</feature>
<name>A0A3N4NAE3_9NEIS</name>
<evidence type="ECO:0000256" key="2">
    <source>
        <dbReference type="ARBA" id="ARBA00006577"/>
    </source>
</evidence>
<proteinExistence type="inferred from homology"/>